<keyword evidence="2 4" id="KW-0863">Zinc-finger</keyword>
<dbReference type="OMA" id="VKCNKDK"/>
<accession>W5NC69</accession>
<dbReference type="GO" id="GO:0000981">
    <property type="term" value="F:DNA-binding transcription factor activity, RNA polymerase II-specific"/>
    <property type="evidence" value="ECO:0000318"/>
    <property type="project" value="GO_Central"/>
</dbReference>
<protein>
    <recommendedName>
        <fullName evidence="5">MYND-type domain-containing protein</fullName>
    </recommendedName>
</protein>
<dbReference type="GO" id="GO:0008270">
    <property type="term" value="F:zinc ion binding"/>
    <property type="evidence" value="ECO:0007669"/>
    <property type="project" value="UniProtKB-KW"/>
</dbReference>
<proteinExistence type="predicted"/>
<dbReference type="EMBL" id="AHAT01015657">
    <property type="status" value="NOT_ANNOTATED_CDS"/>
    <property type="molecule type" value="Genomic_DNA"/>
</dbReference>
<dbReference type="HOGENOM" id="CLU_090787_0_0_1"/>
<dbReference type="eggNOG" id="ENOG502S5YU">
    <property type="taxonomic scope" value="Eukaryota"/>
</dbReference>
<dbReference type="Gene3D" id="3.10.20.90">
    <property type="entry name" value="Phosphatidylinositol 3-kinase Catalytic Subunit, Chain A, domain 1"/>
    <property type="match status" value="1"/>
</dbReference>
<dbReference type="Gene3D" id="6.10.140.2220">
    <property type="match status" value="1"/>
</dbReference>
<evidence type="ECO:0000259" key="5">
    <source>
        <dbReference type="PROSITE" id="PS50865"/>
    </source>
</evidence>
<feature type="domain" description="MYND-type" evidence="5">
    <location>
        <begin position="4"/>
        <end position="42"/>
    </location>
</feature>
<dbReference type="Bgee" id="ENSLOCG00000014805">
    <property type="expression patterns" value="Expressed in testis and 13 other cell types or tissues"/>
</dbReference>
<dbReference type="GO" id="GO:0006357">
    <property type="term" value="P:regulation of transcription by RNA polymerase II"/>
    <property type="evidence" value="ECO:0000318"/>
    <property type="project" value="GO_Central"/>
</dbReference>
<dbReference type="GeneTree" id="ENSGT00660000097126"/>
<reference evidence="6" key="3">
    <citation type="submission" date="2025-09" db="UniProtKB">
        <authorList>
            <consortium name="Ensembl"/>
        </authorList>
    </citation>
    <scope>IDENTIFICATION</scope>
</reference>
<dbReference type="InParanoid" id="W5NC69"/>
<evidence type="ECO:0000256" key="3">
    <source>
        <dbReference type="ARBA" id="ARBA00022833"/>
    </source>
</evidence>
<dbReference type="AlphaFoldDB" id="W5NC69"/>
<name>W5NC69_LEPOC</name>
<organism evidence="6 7">
    <name type="scientific">Lepisosteus oculatus</name>
    <name type="common">Spotted gar</name>
    <dbReference type="NCBI Taxonomy" id="7918"/>
    <lineage>
        <taxon>Eukaryota</taxon>
        <taxon>Metazoa</taxon>
        <taxon>Chordata</taxon>
        <taxon>Craniata</taxon>
        <taxon>Vertebrata</taxon>
        <taxon>Euteleostomi</taxon>
        <taxon>Actinopterygii</taxon>
        <taxon>Neopterygii</taxon>
        <taxon>Holostei</taxon>
        <taxon>Semionotiformes</taxon>
        <taxon>Lepisosteidae</taxon>
        <taxon>Lepisosteus</taxon>
    </lineage>
</organism>
<evidence type="ECO:0000313" key="7">
    <source>
        <dbReference type="Proteomes" id="UP000018468"/>
    </source>
</evidence>
<evidence type="ECO:0000256" key="4">
    <source>
        <dbReference type="PROSITE-ProRule" id="PRU00134"/>
    </source>
</evidence>
<evidence type="ECO:0000313" key="6">
    <source>
        <dbReference type="Ensembl" id="ENSLOCP00000018228.1"/>
    </source>
</evidence>
<dbReference type="Ensembl" id="ENSLOCT00000018260.1">
    <property type="protein sequence ID" value="ENSLOCP00000018228.1"/>
    <property type="gene ID" value="ENSLOCG00000014805.1"/>
</dbReference>
<evidence type="ECO:0000256" key="2">
    <source>
        <dbReference type="ARBA" id="ARBA00022771"/>
    </source>
</evidence>
<sequence length="202" mass="23055">VMCCWVCEKSLGTVRRCGRCKKVYYCSQECQLKHWPLHKELCWNSKMLTEDVDCFVSHSAETQLTMPAPLSEQDNIMGLNMLDHAVTVKVKHNKSKHTMVISEGTNGEECFSLISSRLQIPQEKMRLISKGKVIHKDNILNFLKENALFQAFGEQAECEDGLDQRDIEVLMSQLSVERNIAVRALHKTGDLIDAIFYISDSM</sequence>
<dbReference type="CDD" id="cd14278">
    <property type="entry name" value="UBA_NAC_like"/>
    <property type="match status" value="1"/>
</dbReference>
<reference evidence="6" key="2">
    <citation type="submission" date="2025-08" db="UniProtKB">
        <authorList>
            <consortium name="Ensembl"/>
        </authorList>
    </citation>
    <scope>IDENTIFICATION</scope>
</reference>
<dbReference type="Pfam" id="PF01753">
    <property type="entry name" value="zf-MYND"/>
    <property type="match status" value="1"/>
</dbReference>
<dbReference type="PROSITE" id="PS50865">
    <property type="entry name" value="ZF_MYND_2"/>
    <property type="match status" value="1"/>
</dbReference>
<keyword evidence="1" id="KW-0479">Metal-binding</keyword>
<dbReference type="GO" id="GO:0005634">
    <property type="term" value="C:nucleus"/>
    <property type="evidence" value="ECO:0000318"/>
    <property type="project" value="GO_Central"/>
</dbReference>
<keyword evidence="7" id="KW-1185">Reference proteome</keyword>
<dbReference type="InterPro" id="IPR029071">
    <property type="entry name" value="Ubiquitin-like_domsf"/>
</dbReference>
<reference evidence="7" key="1">
    <citation type="submission" date="2011-12" db="EMBL/GenBank/DDBJ databases">
        <title>The Draft Genome of Lepisosteus oculatus.</title>
        <authorList>
            <consortium name="The Broad Institute Genome Assembly &amp; Analysis Group"/>
            <consortium name="Computational R&amp;D Group"/>
            <consortium name="and Sequencing Platform"/>
            <person name="Di Palma F."/>
            <person name="Alfoldi J."/>
            <person name="Johnson J."/>
            <person name="Berlin A."/>
            <person name="Gnerre S."/>
            <person name="Jaffe D."/>
            <person name="MacCallum I."/>
            <person name="Young S."/>
            <person name="Walker B.J."/>
            <person name="Lander E.S."/>
            <person name="Lindblad-Toh K."/>
        </authorList>
    </citation>
    <scope>NUCLEOTIDE SEQUENCE [LARGE SCALE GENOMIC DNA]</scope>
</reference>
<dbReference type="Gene3D" id="1.10.8.10">
    <property type="entry name" value="DNA helicase RuvA subunit, C-terminal domain"/>
    <property type="match status" value="1"/>
</dbReference>
<dbReference type="Proteomes" id="UP000018468">
    <property type="component" value="Linkage group LG7"/>
</dbReference>
<dbReference type="SUPFAM" id="SSF144232">
    <property type="entry name" value="HIT/MYND zinc finger-like"/>
    <property type="match status" value="1"/>
</dbReference>
<dbReference type="InterPro" id="IPR002893">
    <property type="entry name" value="Znf_MYND"/>
</dbReference>
<keyword evidence="3" id="KW-0862">Zinc</keyword>
<evidence type="ECO:0000256" key="1">
    <source>
        <dbReference type="ARBA" id="ARBA00022723"/>
    </source>
</evidence>
<dbReference type="SUPFAM" id="SSF54236">
    <property type="entry name" value="Ubiquitin-like"/>
    <property type="match status" value="1"/>
</dbReference>